<keyword evidence="5" id="KW-0807">Transducer</keyword>
<dbReference type="PRINTS" id="PR00237">
    <property type="entry name" value="GPCRRHODOPSN"/>
</dbReference>
<proteinExistence type="inferred from homology"/>
<reference evidence="9" key="1">
    <citation type="submission" date="2025-08" db="UniProtKB">
        <authorList>
            <consortium name="RefSeq"/>
        </authorList>
    </citation>
    <scope>IDENTIFICATION</scope>
    <source>
        <tissue evidence="9">Testes</tissue>
    </source>
</reference>
<keyword evidence="3 6" id="KW-1133">Transmembrane helix</keyword>
<evidence type="ECO:0000313" key="9">
    <source>
        <dbReference type="RefSeq" id="XP_006813290.1"/>
    </source>
</evidence>
<evidence type="ECO:0000256" key="2">
    <source>
        <dbReference type="ARBA" id="ARBA00022692"/>
    </source>
</evidence>
<protein>
    <submittedName>
        <fullName evidence="9">Rhodopsin-like</fullName>
    </submittedName>
</protein>
<dbReference type="InterPro" id="IPR000276">
    <property type="entry name" value="GPCR_Rhodpsn"/>
</dbReference>
<gene>
    <name evidence="9" type="primary">LOC102808327</name>
</gene>
<accession>A0ABM0LZU9</accession>
<feature type="transmembrane region" description="Helical" evidence="6">
    <location>
        <begin position="23"/>
        <end position="48"/>
    </location>
</feature>
<dbReference type="Gene3D" id="1.20.1070.10">
    <property type="entry name" value="Rhodopsin 7-helix transmembrane proteins"/>
    <property type="match status" value="1"/>
</dbReference>
<evidence type="ECO:0000256" key="5">
    <source>
        <dbReference type="RuleBase" id="RU000688"/>
    </source>
</evidence>
<dbReference type="RefSeq" id="XP_006813290.1">
    <property type="nucleotide sequence ID" value="XM_006813227.1"/>
</dbReference>
<organism evidence="8 9">
    <name type="scientific">Saccoglossus kowalevskii</name>
    <name type="common">Acorn worm</name>
    <dbReference type="NCBI Taxonomy" id="10224"/>
    <lineage>
        <taxon>Eukaryota</taxon>
        <taxon>Metazoa</taxon>
        <taxon>Hemichordata</taxon>
        <taxon>Enteropneusta</taxon>
        <taxon>Harrimaniidae</taxon>
        <taxon>Saccoglossus</taxon>
    </lineage>
</organism>
<dbReference type="PANTHER" id="PTHR45698:SF1">
    <property type="entry name" value="TRACE AMINE-ASSOCIATED RECEPTOR 13C-LIKE"/>
    <property type="match status" value="1"/>
</dbReference>
<dbReference type="Proteomes" id="UP000694865">
    <property type="component" value="Unplaced"/>
</dbReference>
<keyword evidence="5" id="KW-0675">Receptor</keyword>
<keyword evidence="8" id="KW-1185">Reference proteome</keyword>
<dbReference type="PROSITE" id="PS50262">
    <property type="entry name" value="G_PROTEIN_RECEP_F1_2"/>
    <property type="match status" value="1"/>
</dbReference>
<comment type="similarity">
    <text evidence="5">Belongs to the G-protein coupled receptor 1 family.</text>
</comment>
<evidence type="ECO:0000256" key="3">
    <source>
        <dbReference type="ARBA" id="ARBA00022989"/>
    </source>
</evidence>
<evidence type="ECO:0000256" key="6">
    <source>
        <dbReference type="SAM" id="Phobius"/>
    </source>
</evidence>
<dbReference type="PROSITE" id="PS00237">
    <property type="entry name" value="G_PROTEIN_RECEP_F1_1"/>
    <property type="match status" value="1"/>
</dbReference>
<dbReference type="Pfam" id="PF00001">
    <property type="entry name" value="7tm_1"/>
    <property type="match status" value="1"/>
</dbReference>
<evidence type="ECO:0000256" key="1">
    <source>
        <dbReference type="ARBA" id="ARBA00004370"/>
    </source>
</evidence>
<dbReference type="GeneID" id="102808327"/>
<feature type="domain" description="G-protein coupled receptors family 1 profile" evidence="7">
    <location>
        <begin position="39"/>
        <end position="157"/>
    </location>
</feature>
<name>A0ABM0LZU9_SACKO</name>
<keyword evidence="2 5" id="KW-0812">Transmembrane</keyword>
<comment type="subcellular location">
    <subcellularLocation>
        <location evidence="1">Membrane</location>
    </subcellularLocation>
</comment>
<keyword evidence="4 6" id="KW-0472">Membrane</keyword>
<dbReference type="SUPFAM" id="SSF81321">
    <property type="entry name" value="Family A G protein-coupled receptor-like"/>
    <property type="match status" value="1"/>
</dbReference>
<keyword evidence="5" id="KW-0297">G-protein coupled receptor</keyword>
<evidence type="ECO:0000259" key="7">
    <source>
        <dbReference type="PROSITE" id="PS50262"/>
    </source>
</evidence>
<feature type="transmembrane region" description="Helical" evidence="6">
    <location>
        <begin position="87"/>
        <end position="107"/>
    </location>
</feature>
<feature type="transmembrane region" description="Helical" evidence="6">
    <location>
        <begin position="60"/>
        <end position="81"/>
    </location>
</feature>
<dbReference type="PANTHER" id="PTHR45698">
    <property type="entry name" value="TRACE AMINE-ASSOCIATED RECEPTOR 19N-RELATED"/>
    <property type="match status" value="1"/>
</dbReference>
<evidence type="ECO:0000313" key="8">
    <source>
        <dbReference type="Proteomes" id="UP000694865"/>
    </source>
</evidence>
<evidence type="ECO:0000256" key="4">
    <source>
        <dbReference type="ARBA" id="ARBA00023136"/>
    </source>
</evidence>
<dbReference type="CDD" id="cd00637">
    <property type="entry name" value="7tm_classA_rhodopsin-like"/>
    <property type="match status" value="1"/>
</dbReference>
<dbReference type="InterPro" id="IPR017452">
    <property type="entry name" value="GPCR_Rhodpsn_7TM"/>
</dbReference>
<sequence length="157" mass="17298">MSYVNISSDNTTDNSGNESIDDILFDVAVGFVGILGILGNAVVCVVFLKVKSLRTMTNMFILNQSLIDLSSSLIFILSYLGPTMDPLPNNITGTIFCKFWVSLYPLWSLFDSSSLNLVAITIERYFAIVHPVMHLNKFTMSGVHKTMRPHLGGGSDK</sequence>